<comment type="caution">
    <text evidence="2">The sequence shown here is derived from an EMBL/GenBank/DDBJ whole genome shotgun (WGS) entry which is preliminary data.</text>
</comment>
<organism evidence="2 3">
    <name type="scientific">Psophocarpus tetragonolobus</name>
    <name type="common">Winged bean</name>
    <name type="synonym">Dolichos tetragonolobus</name>
    <dbReference type="NCBI Taxonomy" id="3891"/>
    <lineage>
        <taxon>Eukaryota</taxon>
        <taxon>Viridiplantae</taxon>
        <taxon>Streptophyta</taxon>
        <taxon>Embryophyta</taxon>
        <taxon>Tracheophyta</taxon>
        <taxon>Spermatophyta</taxon>
        <taxon>Magnoliopsida</taxon>
        <taxon>eudicotyledons</taxon>
        <taxon>Gunneridae</taxon>
        <taxon>Pentapetalae</taxon>
        <taxon>rosids</taxon>
        <taxon>fabids</taxon>
        <taxon>Fabales</taxon>
        <taxon>Fabaceae</taxon>
        <taxon>Papilionoideae</taxon>
        <taxon>50 kb inversion clade</taxon>
        <taxon>NPAAA clade</taxon>
        <taxon>indigoferoid/millettioid clade</taxon>
        <taxon>Phaseoleae</taxon>
        <taxon>Psophocarpus</taxon>
    </lineage>
</organism>
<sequence>MPLVFLVMQQLKFHVTCSRICVQNLFLVMDISNYVPFAFRILCRISGYAAAYMVLKFSFLIMVSATILGYAATDFVTDADLKFLMEILDEKFENDK</sequence>
<keyword evidence="1" id="KW-1133">Transmembrane helix</keyword>
<evidence type="ECO:0000256" key="1">
    <source>
        <dbReference type="SAM" id="Phobius"/>
    </source>
</evidence>
<evidence type="ECO:0000313" key="3">
    <source>
        <dbReference type="Proteomes" id="UP001386955"/>
    </source>
</evidence>
<proteinExistence type="predicted"/>
<dbReference type="AlphaFoldDB" id="A0AAN9RXK9"/>
<accession>A0AAN9RXK9</accession>
<protein>
    <submittedName>
        <fullName evidence="2">Uncharacterized protein</fullName>
    </submittedName>
</protein>
<name>A0AAN9RXK9_PSOTE</name>
<feature type="transmembrane region" description="Helical" evidence="1">
    <location>
        <begin position="49"/>
        <end position="72"/>
    </location>
</feature>
<dbReference type="EMBL" id="JAYMYS010000008">
    <property type="protein sequence ID" value="KAK7385264.1"/>
    <property type="molecule type" value="Genomic_DNA"/>
</dbReference>
<keyword evidence="1" id="KW-0812">Transmembrane</keyword>
<reference evidence="2 3" key="1">
    <citation type="submission" date="2024-01" db="EMBL/GenBank/DDBJ databases">
        <title>The genomes of 5 underutilized Papilionoideae crops provide insights into root nodulation and disease resistanc.</title>
        <authorList>
            <person name="Jiang F."/>
        </authorList>
    </citation>
    <scope>NUCLEOTIDE SEQUENCE [LARGE SCALE GENOMIC DNA]</scope>
    <source>
        <strain evidence="2">DUOXIRENSHENG_FW03</strain>
        <tissue evidence="2">Leaves</tissue>
    </source>
</reference>
<gene>
    <name evidence="2" type="ORF">VNO78_30978</name>
</gene>
<keyword evidence="3" id="KW-1185">Reference proteome</keyword>
<evidence type="ECO:0000313" key="2">
    <source>
        <dbReference type="EMBL" id="KAK7385264.1"/>
    </source>
</evidence>
<dbReference type="Proteomes" id="UP001386955">
    <property type="component" value="Unassembled WGS sequence"/>
</dbReference>
<keyword evidence="1" id="KW-0472">Membrane</keyword>